<accession>A0A7L3BWM1</accession>
<feature type="non-terminal residue" evidence="2">
    <location>
        <position position="126"/>
    </location>
</feature>
<gene>
    <name evidence="2" type="primary">Po21_0</name>
    <name evidence="2" type="ORF">PELURI_R16211</name>
</gene>
<dbReference type="AlphaFoldDB" id="A0A7L3BWM1"/>
<protein>
    <submittedName>
        <fullName evidence="2">PO21 protein</fullName>
    </submittedName>
</protein>
<dbReference type="InterPro" id="IPR043502">
    <property type="entry name" value="DNA/RNA_pol_sf"/>
</dbReference>
<dbReference type="PANTHER" id="PTHR47027">
    <property type="entry name" value="REVERSE TRANSCRIPTASE DOMAIN-CONTAINING PROTEIN"/>
    <property type="match status" value="1"/>
</dbReference>
<comment type="caution">
    <text evidence="2">The sequence shown here is derived from an EMBL/GenBank/DDBJ whole genome shotgun (WGS) entry which is preliminary data.</text>
</comment>
<dbReference type="SUPFAM" id="SSF56672">
    <property type="entry name" value="DNA/RNA polymerases"/>
    <property type="match status" value="1"/>
</dbReference>
<dbReference type="EMBL" id="VZTQ01006170">
    <property type="protein sequence ID" value="NXT36369.1"/>
    <property type="molecule type" value="Genomic_DNA"/>
</dbReference>
<evidence type="ECO:0000259" key="1">
    <source>
        <dbReference type="PROSITE" id="PS50878"/>
    </source>
</evidence>
<feature type="domain" description="Reverse transcriptase" evidence="1">
    <location>
        <begin position="1"/>
        <end position="126"/>
    </location>
</feature>
<dbReference type="PROSITE" id="PS50878">
    <property type="entry name" value="RT_POL"/>
    <property type="match status" value="1"/>
</dbReference>
<sequence length="126" mass="14204">KAFDNINHSHVIMALKQKGIHDHIIALIKILYHNTNIQIDLKNEQLDPIRIRIGVKQGNAMSPILFNLSVTLYCASWRSKAMCSSKLEKVTTLAFADDLVLLSDSLDGMQKNINIFEVLCELTGLR</sequence>
<name>A0A7L3BWM1_PELUR</name>
<dbReference type="Proteomes" id="UP000555367">
    <property type="component" value="Unassembled WGS sequence"/>
</dbReference>
<feature type="non-terminal residue" evidence="2">
    <location>
        <position position="1"/>
    </location>
</feature>
<dbReference type="PANTHER" id="PTHR47027:SF20">
    <property type="entry name" value="REVERSE TRANSCRIPTASE-LIKE PROTEIN WITH RNA-DIRECTED DNA POLYMERASE DOMAIN"/>
    <property type="match status" value="1"/>
</dbReference>
<keyword evidence="3" id="KW-1185">Reference proteome</keyword>
<organism evidence="2 3">
    <name type="scientific">Pelecanoides urinatrix</name>
    <name type="common">Common diving petrel</name>
    <name type="synonym">Procellaria urinatrix</name>
    <dbReference type="NCBI Taxonomy" id="37079"/>
    <lineage>
        <taxon>Eukaryota</taxon>
        <taxon>Metazoa</taxon>
        <taxon>Chordata</taxon>
        <taxon>Craniata</taxon>
        <taxon>Vertebrata</taxon>
        <taxon>Euteleostomi</taxon>
        <taxon>Archelosauria</taxon>
        <taxon>Archosauria</taxon>
        <taxon>Dinosauria</taxon>
        <taxon>Saurischia</taxon>
        <taxon>Theropoda</taxon>
        <taxon>Coelurosauria</taxon>
        <taxon>Aves</taxon>
        <taxon>Neognathae</taxon>
        <taxon>Neoaves</taxon>
        <taxon>Aequornithes</taxon>
        <taxon>Procellariiformes</taxon>
        <taxon>Procellariidae</taxon>
        <taxon>Pelecanoides</taxon>
    </lineage>
</organism>
<evidence type="ECO:0000313" key="3">
    <source>
        <dbReference type="Proteomes" id="UP000555367"/>
    </source>
</evidence>
<evidence type="ECO:0000313" key="2">
    <source>
        <dbReference type="EMBL" id="NXT36369.1"/>
    </source>
</evidence>
<dbReference type="OrthoDB" id="9902985at2759"/>
<reference evidence="2 3" key="1">
    <citation type="submission" date="2019-09" db="EMBL/GenBank/DDBJ databases">
        <title>Bird 10,000 Genomes (B10K) Project - Family phase.</title>
        <authorList>
            <person name="Zhang G."/>
        </authorList>
    </citation>
    <scope>NUCLEOTIDE SEQUENCE [LARGE SCALE GENOMIC DNA]</scope>
    <source>
        <strain evidence="2">B10K-DU-012-45</strain>
    </source>
</reference>
<proteinExistence type="predicted"/>
<dbReference type="InterPro" id="IPR000477">
    <property type="entry name" value="RT_dom"/>
</dbReference>
<dbReference type="Pfam" id="PF00078">
    <property type="entry name" value="RVT_1"/>
    <property type="match status" value="1"/>
</dbReference>